<feature type="compositionally biased region" description="Low complexity" evidence="1">
    <location>
        <begin position="215"/>
        <end position="231"/>
    </location>
</feature>
<dbReference type="EMBL" id="NWUJ01000006">
    <property type="protein sequence ID" value="PFH34582.1"/>
    <property type="molecule type" value="Genomic_DNA"/>
</dbReference>
<feature type="region of interest" description="Disordered" evidence="1">
    <location>
        <begin position="1"/>
        <end position="42"/>
    </location>
</feature>
<evidence type="ECO:0000256" key="2">
    <source>
        <dbReference type="SAM" id="Phobius"/>
    </source>
</evidence>
<gene>
    <name evidence="3" type="ORF">BESB_066150</name>
</gene>
<feature type="compositionally biased region" description="Polar residues" evidence="1">
    <location>
        <begin position="776"/>
        <end position="785"/>
    </location>
</feature>
<feature type="region of interest" description="Disordered" evidence="1">
    <location>
        <begin position="867"/>
        <end position="886"/>
    </location>
</feature>
<organism evidence="3 4">
    <name type="scientific">Besnoitia besnoiti</name>
    <name type="common">Apicomplexan protozoan</name>
    <dbReference type="NCBI Taxonomy" id="94643"/>
    <lineage>
        <taxon>Eukaryota</taxon>
        <taxon>Sar</taxon>
        <taxon>Alveolata</taxon>
        <taxon>Apicomplexa</taxon>
        <taxon>Conoidasida</taxon>
        <taxon>Coccidia</taxon>
        <taxon>Eucoccidiorida</taxon>
        <taxon>Eimeriorina</taxon>
        <taxon>Sarcocystidae</taxon>
        <taxon>Besnoitia</taxon>
    </lineage>
</organism>
<dbReference type="KEGG" id="bbes:BESB_066150"/>
<evidence type="ECO:0000313" key="3">
    <source>
        <dbReference type="EMBL" id="PFH34582.1"/>
    </source>
</evidence>
<name>A0A2A9MGQ6_BESBE</name>
<dbReference type="OrthoDB" id="10534849at2759"/>
<feature type="transmembrane region" description="Helical" evidence="2">
    <location>
        <begin position="561"/>
        <end position="581"/>
    </location>
</feature>
<keyword evidence="2" id="KW-1133">Transmembrane helix</keyword>
<evidence type="ECO:0000256" key="1">
    <source>
        <dbReference type="SAM" id="MobiDB-lite"/>
    </source>
</evidence>
<evidence type="ECO:0000313" key="4">
    <source>
        <dbReference type="Proteomes" id="UP000224006"/>
    </source>
</evidence>
<feature type="region of interest" description="Disordered" evidence="1">
    <location>
        <begin position="700"/>
        <end position="737"/>
    </location>
</feature>
<accession>A0A2A9MGQ6</accession>
<feature type="region of interest" description="Disordered" evidence="1">
    <location>
        <begin position="188"/>
        <end position="245"/>
    </location>
</feature>
<dbReference type="Proteomes" id="UP000224006">
    <property type="component" value="Chromosome VI"/>
</dbReference>
<keyword evidence="2" id="KW-0472">Membrane</keyword>
<sequence>MAKNRERSQQRTSWSAQSDVRYVGQYEDVTPPPSSGDDKTPTNVACIASETLAGGEAREPTDDQEKIVSRTWTPSQWRTPGSDNSDAHLNGDIERRSAVFSWLRRFWLFSDMKTGSSVATVPDIDAGIRACRTGSAAKPAQGGREQLNATNSEFRDSMSGKTFPLRSLMSGCLCRLVAFSSLVGSPSFWSKRSTSDSEPVDSQKAGQTQHNLPPSGSHASNSSGSLTSRSSVVHLTPGRASDDTSCLQNSWYSAAAWREAVNRTVRLRQKGESLHACDGGERLLTVLPVKDPWALVVGPLSSTTSSMSPSSSPSECTETSCLSLEHSSVCDQAYLSSGEENPSVISAAPHAPVCRREPSKWKDAIPQEKLTIAQGKGVESILNRPLAPKTLQEWVFGCLCSAWMALRGGTASLCMSKVFRSSGDELRNSAGKPGADQTRLQFPSQLGYRRRSMKNSRTTPLCKPGDTGTASVETEHCASIKYTPSGEKPILSLVTRQERHPNMSARIVLSTSNLRSMDMADLLRIGRDFVPPHILENRKMETALRRELRGRVLKQWFQRRLTRLLALVAVISLLLLVAQFLSVPVCIFGGVFLLSAGGLVASFFHLIRFHGLAVTVSPHTAQVLEEARLLDLLYVQLSSGRHSFYISRLLALLFSNPTPEEALALLEGWHPFLVKVLTTRGVVHAMPRSVRRAFYGTGEHGRKSGRVIPEGEHTSLASSERGHHSKQDRERGCSHEDTLDNETYRRHWTGGALGRICINHEEDQSSKNGCGWKTGMNPSTATATGESKHSSETLNDVASPESGDCNAPFSALHGCIGSRTESCCSSPALFSSPEFICFANRQGHPHQPPPAARGGLETLSCPLPGPYSSTSTPSVGRQAEEERTKTTCPLSIETAQGLLSRQMSPGNSSDCCSETGAQLVTRERQRRGGETPPWSREVVLPPLPAHEFVPSFDAYYKGRDLKKSVLESRASQVVSQLGLRVEVEPNV</sequence>
<feature type="region of interest" description="Disordered" evidence="1">
    <location>
        <begin position="764"/>
        <end position="799"/>
    </location>
</feature>
<evidence type="ECO:0008006" key="5">
    <source>
        <dbReference type="Google" id="ProtNLM"/>
    </source>
</evidence>
<feature type="compositionally biased region" description="Polar residues" evidence="1">
    <location>
        <begin position="204"/>
        <end position="214"/>
    </location>
</feature>
<comment type="caution">
    <text evidence="3">The sequence shown here is derived from an EMBL/GenBank/DDBJ whole genome shotgun (WGS) entry which is preliminary data.</text>
</comment>
<proteinExistence type="predicted"/>
<protein>
    <recommendedName>
        <fullName evidence="5">Transmembrane protein</fullName>
    </recommendedName>
</protein>
<keyword evidence="4" id="KW-1185">Reference proteome</keyword>
<dbReference type="RefSeq" id="XP_029218591.1">
    <property type="nucleotide sequence ID" value="XM_029365008.1"/>
</dbReference>
<dbReference type="AlphaFoldDB" id="A0A2A9MGQ6"/>
<feature type="transmembrane region" description="Helical" evidence="2">
    <location>
        <begin position="587"/>
        <end position="607"/>
    </location>
</feature>
<keyword evidence="2" id="KW-0812">Transmembrane</keyword>
<feature type="compositionally biased region" description="Basic and acidic residues" evidence="1">
    <location>
        <begin position="720"/>
        <end position="737"/>
    </location>
</feature>
<reference evidence="3 4" key="1">
    <citation type="submission" date="2017-09" db="EMBL/GenBank/DDBJ databases">
        <title>Genome sequencing of Besnoitia besnoiti strain Bb-Ger1.</title>
        <authorList>
            <person name="Schares G."/>
            <person name="Venepally P."/>
            <person name="Lorenzi H.A."/>
        </authorList>
    </citation>
    <scope>NUCLEOTIDE SEQUENCE [LARGE SCALE GENOMIC DNA]</scope>
    <source>
        <strain evidence="3 4">Bb-Ger1</strain>
    </source>
</reference>
<dbReference type="VEuPathDB" id="ToxoDB:BESB_066150"/>
<dbReference type="GeneID" id="40311541"/>